<name>A0A928KVP0_9FIRM</name>
<gene>
    <name evidence="1" type="ORF">E7512_02585</name>
</gene>
<evidence type="ECO:0000313" key="2">
    <source>
        <dbReference type="Proteomes" id="UP000754750"/>
    </source>
</evidence>
<sequence length="86" mass="10088">MKKKQLFSAIYREQRPVFRFYFIRRAKKMQPEMSALWYNNRKAICGIRFAMTAFCACGGAILLCRQGFSVSLFKAKSLRLPRGDIR</sequence>
<reference evidence="1" key="1">
    <citation type="submission" date="2019-04" db="EMBL/GenBank/DDBJ databases">
        <title>Evolution of Biomass-Degrading Anaerobic Consortia Revealed by Metagenomics.</title>
        <authorList>
            <person name="Peng X."/>
        </authorList>
    </citation>
    <scope>NUCLEOTIDE SEQUENCE</scope>
    <source>
        <strain evidence="1">SIG551</strain>
    </source>
</reference>
<comment type="caution">
    <text evidence="1">The sequence shown here is derived from an EMBL/GenBank/DDBJ whole genome shotgun (WGS) entry which is preliminary data.</text>
</comment>
<evidence type="ECO:0000313" key="1">
    <source>
        <dbReference type="EMBL" id="MBE6832464.1"/>
    </source>
</evidence>
<proteinExistence type="predicted"/>
<dbReference type="AlphaFoldDB" id="A0A928KVP0"/>
<dbReference type="EMBL" id="SVNY01000001">
    <property type="protein sequence ID" value="MBE6832464.1"/>
    <property type="molecule type" value="Genomic_DNA"/>
</dbReference>
<organism evidence="1 2">
    <name type="scientific">Faecalispora sporosphaeroides</name>
    <dbReference type="NCBI Taxonomy" id="1549"/>
    <lineage>
        <taxon>Bacteria</taxon>
        <taxon>Bacillati</taxon>
        <taxon>Bacillota</taxon>
        <taxon>Clostridia</taxon>
        <taxon>Eubacteriales</taxon>
        <taxon>Oscillospiraceae</taxon>
        <taxon>Faecalispora</taxon>
    </lineage>
</organism>
<dbReference type="Proteomes" id="UP000754750">
    <property type="component" value="Unassembled WGS sequence"/>
</dbReference>
<dbReference type="RefSeq" id="WP_154653207.1">
    <property type="nucleotide sequence ID" value="NZ_JBKWRC010000001.1"/>
</dbReference>
<protein>
    <submittedName>
        <fullName evidence="1">Uncharacterized protein</fullName>
    </submittedName>
</protein>
<accession>A0A928KVP0</accession>